<dbReference type="EMBL" id="JAQQBR010001831">
    <property type="protein sequence ID" value="KAK0169021.1"/>
    <property type="molecule type" value="Genomic_DNA"/>
</dbReference>
<evidence type="ECO:0000313" key="1">
    <source>
        <dbReference type="EMBL" id="KAK0169021.1"/>
    </source>
</evidence>
<dbReference type="Proteomes" id="UP001168972">
    <property type="component" value="Unassembled WGS sequence"/>
</dbReference>
<reference evidence="1" key="2">
    <citation type="submission" date="2023-03" db="EMBL/GenBank/DDBJ databases">
        <authorList>
            <person name="Inwood S.N."/>
            <person name="Skelly J.G."/>
            <person name="Guhlin J."/>
            <person name="Harrop T.W.R."/>
            <person name="Goldson S.G."/>
            <person name="Dearden P.K."/>
        </authorList>
    </citation>
    <scope>NUCLEOTIDE SEQUENCE</scope>
    <source>
        <strain evidence="1">Lincoln</strain>
        <tissue evidence="1">Whole body</tissue>
    </source>
</reference>
<proteinExistence type="predicted"/>
<organism evidence="1 2">
    <name type="scientific">Microctonus hyperodae</name>
    <name type="common">Parasitoid wasp</name>
    <dbReference type="NCBI Taxonomy" id="165561"/>
    <lineage>
        <taxon>Eukaryota</taxon>
        <taxon>Metazoa</taxon>
        <taxon>Ecdysozoa</taxon>
        <taxon>Arthropoda</taxon>
        <taxon>Hexapoda</taxon>
        <taxon>Insecta</taxon>
        <taxon>Pterygota</taxon>
        <taxon>Neoptera</taxon>
        <taxon>Endopterygota</taxon>
        <taxon>Hymenoptera</taxon>
        <taxon>Apocrita</taxon>
        <taxon>Ichneumonoidea</taxon>
        <taxon>Braconidae</taxon>
        <taxon>Euphorinae</taxon>
        <taxon>Microctonus</taxon>
    </lineage>
</organism>
<keyword evidence="2" id="KW-1185">Reference proteome</keyword>
<reference evidence="1" key="1">
    <citation type="journal article" date="2023" name="bioRxiv">
        <title>Scaffold-level genome assemblies of two parasitoid biocontrol wasps reveal the parthenogenesis mechanism and an associated novel virus.</title>
        <authorList>
            <person name="Inwood S."/>
            <person name="Skelly J."/>
            <person name="Guhlin J."/>
            <person name="Harrop T."/>
            <person name="Goldson S."/>
            <person name="Dearden P."/>
        </authorList>
    </citation>
    <scope>NUCLEOTIDE SEQUENCE</scope>
    <source>
        <strain evidence="1">Lincoln</strain>
        <tissue evidence="1">Whole body</tissue>
    </source>
</reference>
<gene>
    <name evidence="1" type="ORF">PV327_002770</name>
</gene>
<comment type="caution">
    <text evidence="1">The sequence shown here is derived from an EMBL/GenBank/DDBJ whole genome shotgun (WGS) entry which is preliminary data.</text>
</comment>
<protein>
    <submittedName>
        <fullName evidence="1">Uncharacterized protein</fullName>
    </submittedName>
</protein>
<name>A0AA39FGL7_MICHY</name>
<accession>A0AA39FGL7</accession>
<dbReference type="AlphaFoldDB" id="A0AA39FGL7"/>
<evidence type="ECO:0000313" key="2">
    <source>
        <dbReference type="Proteomes" id="UP001168972"/>
    </source>
</evidence>
<sequence length="106" mass="12197">MITYKNCPICEEDGHATFSCTKLNSLPVPERIDAVKKANLCFNCLRQNHRTNECNKEYREICDLRAILLKDTGFNAKWFGDIYQFNWAMLIPATMAYKLDDGGGRI</sequence>